<feature type="region of interest" description="Disordered" evidence="6">
    <location>
        <begin position="508"/>
        <end position="535"/>
    </location>
</feature>
<dbReference type="GO" id="GO:0000976">
    <property type="term" value="F:transcription cis-regulatory region binding"/>
    <property type="evidence" value="ECO:0007669"/>
    <property type="project" value="TreeGrafter"/>
</dbReference>
<dbReference type="SMART" id="SM00249">
    <property type="entry name" value="PHD"/>
    <property type="match status" value="1"/>
</dbReference>
<accession>A0A915CN41</accession>
<feature type="compositionally biased region" description="Polar residues" evidence="6">
    <location>
        <begin position="8"/>
        <end position="26"/>
    </location>
</feature>
<feature type="region of interest" description="Disordered" evidence="6">
    <location>
        <begin position="250"/>
        <end position="270"/>
    </location>
</feature>
<dbReference type="InterPro" id="IPR013320">
    <property type="entry name" value="ConA-like_dom_sf"/>
</dbReference>
<evidence type="ECO:0000256" key="5">
    <source>
        <dbReference type="ARBA" id="ARBA00023242"/>
    </source>
</evidence>
<feature type="region of interest" description="Disordered" evidence="6">
    <location>
        <begin position="1"/>
        <end position="26"/>
    </location>
</feature>
<name>A0A915CN41_9BILA</name>
<dbReference type="AlphaFoldDB" id="A0A915CN41"/>
<dbReference type="PANTHER" id="PTHR10598:SF0">
    <property type="entry name" value="SET1_ASH2 HISTONE METHYLTRANSFERASE COMPLEX SUBUNIT ASH2"/>
    <property type="match status" value="1"/>
</dbReference>
<organism evidence="8 9">
    <name type="scientific">Ditylenchus dipsaci</name>
    <dbReference type="NCBI Taxonomy" id="166011"/>
    <lineage>
        <taxon>Eukaryota</taxon>
        <taxon>Metazoa</taxon>
        <taxon>Ecdysozoa</taxon>
        <taxon>Nematoda</taxon>
        <taxon>Chromadorea</taxon>
        <taxon>Rhabditida</taxon>
        <taxon>Tylenchina</taxon>
        <taxon>Tylenchomorpha</taxon>
        <taxon>Sphaerularioidea</taxon>
        <taxon>Anguinidae</taxon>
        <taxon>Anguininae</taxon>
        <taxon>Ditylenchus</taxon>
    </lineage>
</organism>
<keyword evidence="5" id="KW-0539">Nucleus</keyword>
<sequence length="573" mass="64656">MRPKSRRVNSPTPTLSSAQESPKSPDNTVCYCKGSRQLGELEVICTTCKKWFHVSCFKDIKEFYALPFMVSYVFHCHDCHPDKKENWTLKNTNFSHMCIMALANMTFDYFKDSEQDVSIVAQPNPKYFNLETEIIPFFESNWENLTSLPRRVKNTWHQTLHRTLSKETELFVVNPADENGFALKEKDLLTIGPLHEAVKQIGRRPATATVVQSSPTAPAAATTAAIASTSASVDAASSADKLEVELADTGPKTRGASKRKTLESSASSTIKKSKTASDFSSVQIEGLNNPVDFPFNREGYRYYLVEKDMTVQNRHLFDAAEDLQQLNRYHPTSTEAHQLKLSDDRLTITGHEGYSIARATHGVSRGCWYFEVDFLSQPEGSHTRIGWSQPFAVLQACLGYTKFSYSWRSLKGTAFHDARGMHYADGGYKQGDTLGCLIELPEMENDAEGFTFSDLLPPSNKEMNLIDFKHNLFFEEKEEVPQALKKLRPLKGSRIEFSGMENLVYPPTQLKSRPNGLPRVSSASAKTEKSTALQPISERAEQIHVEQCLADILYMISEKEEIDKKNKDYFENP</sequence>
<evidence type="ECO:0000256" key="3">
    <source>
        <dbReference type="ARBA" id="ARBA00022771"/>
    </source>
</evidence>
<comment type="subcellular location">
    <subcellularLocation>
        <location evidence="1">Nucleus</location>
    </subcellularLocation>
</comment>
<dbReference type="SUPFAM" id="SSF49899">
    <property type="entry name" value="Concanavalin A-like lectins/glucanases"/>
    <property type="match status" value="1"/>
</dbReference>
<evidence type="ECO:0000259" key="7">
    <source>
        <dbReference type="PROSITE" id="PS50188"/>
    </source>
</evidence>
<dbReference type="GO" id="GO:0048188">
    <property type="term" value="C:Set1C/COMPASS complex"/>
    <property type="evidence" value="ECO:0007669"/>
    <property type="project" value="InterPro"/>
</dbReference>
<dbReference type="InterPro" id="IPR043136">
    <property type="entry name" value="B30.2/SPRY_sf"/>
</dbReference>
<dbReference type="Gene3D" id="3.90.980.20">
    <property type="match status" value="1"/>
</dbReference>
<dbReference type="InterPro" id="IPR003877">
    <property type="entry name" value="SPRY_dom"/>
</dbReference>
<dbReference type="InterPro" id="IPR011011">
    <property type="entry name" value="Znf_FYVE_PHD"/>
</dbReference>
<evidence type="ECO:0000256" key="4">
    <source>
        <dbReference type="ARBA" id="ARBA00022833"/>
    </source>
</evidence>
<dbReference type="InterPro" id="IPR001870">
    <property type="entry name" value="B30.2/SPRY"/>
</dbReference>
<dbReference type="SUPFAM" id="SSF57903">
    <property type="entry name" value="FYVE/PHD zinc finger"/>
    <property type="match status" value="1"/>
</dbReference>
<dbReference type="GO" id="GO:0008270">
    <property type="term" value="F:zinc ion binding"/>
    <property type="evidence" value="ECO:0007669"/>
    <property type="project" value="UniProtKB-KW"/>
</dbReference>
<keyword evidence="8" id="KW-1185">Reference proteome</keyword>
<keyword evidence="4" id="KW-0862">Zinc</keyword>
<proteinExistence type="predicted"/>
<dbReference type="PROSITE" id="PS01359">
    <property type="entry name" value="ZF_PHD_1"/>
    <property type="match status" value="1"/>
</dbReference>
<keyword evidence="2" id="KW-0479">Metal-binding</keyword>
<dbReference type="Gene3D" id="2.60.120.920">
    <property type="match status" value="1"/>
</dbReference>
<dbReference type="PROSITE" id="PS50188">
    <property type="entry name" value="B302_SPRY"/>
    <property type="match status" value="1"/>
</dbReference>
<dbReference type="InterPro" id="IPR053835">
    <property type="entry name" value="ASH2L-like_WH"/>
</dbReference>
<dbReference type="InterPro" id="IPR049455">
    <property type="entry name" value="ASH2-like_PHD"/>
</dbReference>
<protein>
    <submittedName>
        <fullName evidence="9">B30.2/SPRY domain-containing protein</fullName>
    </submittedName>
</protein>
<feature type="domain" description="B30.2/SPRY" evidence="7">
    <location>
        <begin position="307"/>
        <end position="502"/>
    </location>
</feature>
<dbReference type="InterPro" id="IPR037353">
    <property type="entry name" value="ASH2"/>
</dbReference>
<dbReference type="InterPro" id="IPR001965">
    <property type="entry name" value="Znf_PHD"/>
</dbReference>
<dbReference type="CDD" id="cd12872">
    <property type="entry name" value="SPRY_Ash2"/>
    <property type="match status" value="1"/>
</dbReference>
<dbReference type="Pfam" id="PF00622">
    <property type="entry name" value="SPRY"/>
    <property type="match status" value="1"/>
</dbReference>
<evidence type="ECO:0000256" key="2">
    <source>
        <dbReference type="ARBA" id="ARBA00022723"/>
    </source>
</evidence>
<reference evidence="9" key="1">
    <citation type="submission" date="2022-11" db="UniProtKB">
        <authorList>
            <consortium name="WormBaseParasite"/>
        </authorList>
    </citation>
    <scope>IDENTIFICATION</scope>
</reference>
<evidence type="ECO:0000256" key="1">
    <source>
        <dbReference type="ARBA" id="ARBA00004123"/>
    </source>
</evidence>
<dbReference type="Pfam" id="PF21257">
    <property type="entry name" value="PHD_ash2p_like"/>
    <property type="match status" value="1"/>
</dbReference>
<dbReference type="WBParaSite" id="jg10366">
    <property type="protein sequence ID" value="jg10366"/>
    <property type="gene ID" value="jg10366"/>
</dbReference>
<evidence type="ECO:0000256" key="6">
    <source>
        <dbReference type="SAM" id="MobiDB-lite"/>
    </source>
</evidence>
<dbReference type="Pfam" id="PF21198">
    <property type="entry name" value="ASH2L-like_WH"/>
    <property type="match status" value="1"/>
</dbReference>
<dbReference type="PANTHER" id="PTHR10598">
    <property type="entry name" value="SET1/ASH2 HISTONE METHYLTRANSFERASE COMPLEX SUBUNIT ASH2"/>
    <property type="match status" value="1"/>
</dbReference>
<evidence type="ECO:0000313" key="8">
    <source>
        <dbReference type="Proteomes" id="UP000887574"/>
    </source>
</evidence>
<dbReference type="Proteomes" id="UP000887574">
    <property type="component" value="Unplaced"/>
</dbReference>
<dbReference type="InterPro" id="IPR019786">
    <property type="entry name" value="Zinc_finger_PHD-type_CS"/>
</dbReference>
<dbReference type="SMART" id="SM00449">
    <property type="entry name" value="SPRY"/>
    <property type="match status" value="1"/>
</dbReference>
<evidence type="ECO:0000313" key="9">
    <source>
        <dbReference type="WBParaSite" id="jg10366"/>
    </source>
</evidence>
<keyword evidence="3" id="KW-0863">Zinc-finger</keyword>